<feature type="region of interest" description="Disordered" evidence="1">
    <location>
        <begin position="1"/>
        <end position="43"/>
    </location>
</feature>
<organism evidence="4">
    <name type="scientific">Nippostrongylus brasiliensis</name>
    <name type="common">Rat hookworm</name>
    <dbReference type="NCBI Taxonomy" id="27835"/>
    <lineage>
        <taxon>Eukaryota</taxon>
        <taxon>Metazoa</taxon>
        <taxon>Ecdysozoa</taxon>
        <taxon>Nematoda</taxon>
        <taxon>Chromadorea</taxon>
        <taxon>Rhabditida</taxon>
        <taxon>Rhabditina</taxon>
        <taxon>Rhabditomorpha</taxon>
        <taxon>Strongyloidea</taxon>
        <taxon>Heligmosomidae</taxon>
        <taxon>Nippostrongylus</taxon>
    </lineage>
</organism>
<dbReference type="OMA" id="KECERYG"/>
<evidence type="ECO:0000313" key="3">
    <source>
        <dbReference type="Proteomes" id="UP000271162"/>
    </source>
</evidence>
<evidence type="ECO:0000256" key="1">
    <source>
        <dbReference type="SAM" id="MobiDB-lite"/>
    </source>
</evidence>
<proteinExistence type="predicted"/>
<keyword evidence="3" id="KW-1185">Reference proteome</keyword>
<dbReference type="EMBL" id="UYSL01025377">
    <property type="protein sequence ID" value="VDL84394.1"/>
    <property type="molecule type" value="Genomic_DNA"/>
</dbReference>
<dbReference type="WBParaSite" id="NBR_0002065601-mRNA-1">
    <property type="protein sequence ID" value="NBR_0002065601-mRNA-1"/>
    <property type="gene ID" value="NBR_0002065601"/>
</dbReference>
<protein>
    <submittedName>
        <fullName evidence="4">Transposase domain-containing protein</fullName>
    </submittedName>
</protein>
<dbReference type="STRING" id="27835.A0A0N4YTT4"/>
<dbReference type="Proteomes" id="UP000271162">
    <property type="component" value="Unassembled WGS sequence"/>
</dbReference>
<dbReference type="AlphaFoldDB" id="A0A0N4YTT4"/>
<sequence>MSLRRRNREPSSGEVESPAKIPKLRRRDAVVEPPRGVPLPRRSRSLRYLARERFREMEEDFEIADDVDGMPFRFRRRSPPGDVSSANEVSGEEDQAPPSDGEEAAQAVQDVQDANDHSRCRRRILEPQQQLLYYAAFKMHFGVSDRMSKYLQDFCQVMSMPSPYTMSETKSQSRSLNEGVKKLVHDALEKFGLKKFYFCHACDSRLVGRAGLCSVDSCQLKGVPPKRSKNSRRTSMFTIRIEPQLNLILQRVLKRLIDLHEKVHDRDDHFVTEYPPLSETSSFPKYKQDIEPFARFQEKQITVVLTLNVDGVRFKKLSRSECWPIYLRMEGLPYEEKNKYENIILAGLLFTSKTPTERLLTEFFARLKNELISLKENGIPVIEKNSSPIRTWVCVPELKNGIIDFGALKTLYNLPRWQSLQGCHLCTFPGRRTGRRVIWFNRFPNISDRRTEESLIIDADMRQNGLRAMFDSRRNASIMAVQKQCIGVLNTALVKTRNYTYSSKFILALSDMSRCTGSEKDALSFLAFPLAAALNMFVEPVGAVAVLAYWILVRVLEKTKEITSADFPGIRDLANSMKFLWYDLDPTLFTLKVHCFIDHALLEDLPFAGSPYNWSSNSFESVHRRLQLRVAQCTTNVEEKLVNNFLFHKDIVDLLGKEVQSCENVQLDRLHRKISEGTTYRTERRVASISLKTGWSVPVAYKIEMDEVTEEHKNLLRALMPDECRSLAARVCHDGKIYSSAFYRRRDRDTIQSCVYLETPDGDALYGIVIAFGYDAWYDCCYVLMEELSLEDAFNSLAEALHNSNHLRVSGKKFALHDAYEIKSHAVLIQDADFCFVSRI</sequence>
<evidence type="ECO:0000313" key="4">
    <source>
        <dbReference type="WBParaSite" id="NBR_0002065601-mRNA-1"/>
    </source>
</evidence>
<gene>
    <name evidence="2" type="ORF">NBR_LOCUS20657</name>
</gene>
<reference evidence="4" key="1">
    <citation type="submission" date="2017-02" db="UniProtKB">
        <authorList>
            <consortium name="WormBaseParasite"/>
        </authorList>
    </citation>
    <scope>IDENTIFICATION</scope>
</reference>
<accession>A0A0N4YTT4</accession>
<feature type="region of interest" description="Disordered" evidence="1">
    <location>
        <begin position="68"/>
        <end position="113"/>
    </location>
</feature>
<evidence type="ECO:0000313" key="2">
    <source>
        <dbReference type="EMBL" id="VDL84394.1"/>
    </source>
</evidence>
<name>A0A0N4YTT4_NIPBR</name>
<reference evidence="2 3" key="2">
    <citation type="submission" date="2018-11" db="EMBL/GenBank/DDBJ databases">
        <authorList>
            <consortium name="Pathogen Informatics"/>
        </authorList>
    </citation>
    <scope>NUCLEOTIDE SEQUENCE [LARGE SCALE GENOMIC DNA]</scope>
</reference>
<feature type="compositionally biased region" description="Acidic residues" evidence="1">
    <location>
        <begin position="90"/>
        <end position="103"/>
    </location>
</feature>